<dbReference type="RefSeq" id="XP_008818979.1">
    <property type="nucleotide sequence ID" value="XM_008820757.1"/>
</dbReference>
<gene>
    <name evidence="1" type="ORF">C922_05185</name>
</gene>
<accession>W7AGK8</accession>
<evidence type="ECO:0000313" key="2">
    <source>
        <dbReference type="Proteomes" id="UP000030640"/>
    </source>
</evidence>
<sequence>MKTWSSTMYHNPAHNLSMEASRHEHITTTNNTTDIVRPRNTRLLLTHVQKHLKLVYVSGSSLGRDYTYFLKNKDNIHKSCKESLLDDFQKQSLTRTWGILDRRRPAHTIQQLTDNEAIMCERSKGGLSWDAKPRNSLVHDIRNIQIVMITHNMEILQRILQKIRYIQERVLTTRISIIIEYHRELSVALQETLSMRNRTFPTEVKRQGKYLLNLKGEMRKIHTVLQELKGPILVSIAILKIRDHQQAFGKIRTIILRQYRAVINSVCDPIRKIKAAEIIHTCRRILHRPASSL</sequence>
<keyword evidence="2" id="KW-1185">Reference proteome</keyword>
<dbReference type="AlphaFoldDB" id="W7AGK8"/>
<reference evidence="1 2" key="1">
    <citation type="submission" date="2013-02" db="EMBL/GenBank/DDBJ databases">
        <title>The Genome Sequence of Plasmodium inui San Antonio 1.</title>
        <authorList>
            <consortium name="The Broad Institute Genome Sequencing Platform"/>
            <consortium name="The Broad Institute Genome Sequencing Center for Infectious Disease"/>
            <person name="Neafsey D."/>
            <person name="Cheeseman I."/>
            <person name="Volkman S."/>
            <person name="Adams J."/>
            <person name="Walker B."/>
            <person name="Young S.K."/>
            <person name="Zeng Q."/>
            <person name="Gargeya S."/>
            <person name="Fitzgerald M."/>
            <person name="Haas B."/>
            <person name="Abouelleil A."/>
            <person name="Alvarado L."/>
            <person name="Arachchi H.M."/>
            <person name="Berlin A.M."/>
            <person name="Chapman S.B."/>
            <person name="Dewar J."/>
            <person name="Goldberg J."/>
            <person name="Griggs A."/>
            <person name="Gujja S."/>
            <person name="Hansen M."/>
            <person name="Howarth C."/>
            <person name="Imamovic A."/>
            <person name="Larimer J."/>
            <person name="McCowan C."/>
            <person name="Murphy C."/>
            <person name="Neiman D."/>
            <person name="Pearson M."/>
            <person name="Priest M."/>
            <person name="Roberts A."/>
            <person name="Saif S."/>
            <person name="Shea T."/>
            <person name="Sisk P."/>
            <person name="Sykes S."/>
            <person name="Wortman J."/>
            <person name="Nusbaum C."/>
            <person name="Birren B."/>
        </authorList>
    </citation>
    <scope>NUCLEOTIDE SEQUENCE [LARGE SCALE GENOMIC DNA]</scope>
    <source>
        <strain evidence="1 2">San Antonio 1</strain>
    </source>
</reference>
<evidence type="ECO:0000313" key="1">
    <source>
        <dbReference type="EMBL" id="EUD64441.1"/>
    </source>
</evidence>
<proteinExistence type="predicted"/>
<name>W7AGK8_9APIC</name>
<protein>
    <submittedName>
        <fullName evidence="1">Uncharacterized protein</fullName>
    </submittedName>
</protein>
<dbReference type="EMBL" id="KI965502">
    <property type="protein sequence ID" value="EUD64441.1"/>
    <property type="molecule type" value="Genomic_DNA"/>
</dbReference>
<dbReference type="Proteomes" id="UP000030640">
    <property type="component" value="Unassembled WGS sequence"/>
</dbReference>
<organism evidence="1 2">
    <name type="scientific">Plasmodium inui San Antonio 1</name>
    <dbReference type="NCBI Taxonomy" id="1237626"/>
    <lineage>
        <taxon>Eukaryota</taxon>
        <taxon>Sar</taxon>
        <taxon>Alveolata</taxon>
        <taxon>Apicomplexa</taxon>
        <taxon>Aconoidasida</taxon>
        <taxon>Haemosporida</taxon>
        <taxon>Plasmodiidae</taxon>
        <taxon>Plasmodium</taxon>
        <taxon>Plasmodium (Plasmodium)</taxon>
    </lineage>
</organism>
<dbReference type="VEuPathDB" id="PlasmoDB:C922_05185"/>
<dbReference type="GeneID" id="20040459"/>